<name>A0A8S5U5Z2_9CAUD</name>
<reference evidence="1" key="1">
    <citation type="journal article" date="2021" name="Proc. Natl. Acad. Sci. U.S.A.">
        <title>A Catalog of Tens of Thousands of Viruses from Human Metagenomes Reveals Hidden Associations with Chronic Diseases.</title>
        <authorList>
            <person name="Tisza M.J."/>
            <person name="Buck C.B."/>
        </authorList>
    </citation>
    <scope>NUCLEOTIDE SEQUENCE</scope>
    <source>
        <strain evidence="1">CteLh2</strain>
    </source>
</reference>
<accession>A0A8S5U5Z2</accession>
<protein>
    <submittedName>
        <fullName evidence="1">Uncharacterized protein</fullName>
    </submittedName>
</protein>
<evidence type="ECO:0000313" key="1">
    <source>
        <dbReference type="EMBL" id="DAF89814.1"/>
    </source>
</evidence>
<organism evidence="1">
    <name type="scientific">Siphoviridae sp. cteLh2</name>
    <dbReference type="NCBI Taxonomy" id="2825590"/>
    <lineage>
        <taxon>Viruses</taxon>
        <taxon>Duplodnaviria</taxon>
        <taxon>Heunggongvirae</taxon>
        <taxon>Uroviricota</taxon>
        <taxon>Caudoviricetes</taxon>
    </lineage>
</organism>
<sequence>MKNFTVNSALAQVKGSVDVKGKLIKVTGQVGLKCLSALDYLNTHGYNVIYPVK</sequence>
<proteinExistence type="predicted"/>
<dbReference type="EMBL" id="BK016017">
    <property type="protein sequence ID" value="DAF89814.1"/>
    <property type="molecule type" value="Genomic_DNA"/>
</dbReference>